<proteinExistence type="inferred from homology"/>
<comment type="function">
    <text evidence="3">PPIases accelerate the folding of proteins. It catalyzes the cis-trans isomerization of proline imidic peptide bonds in oligopeptides.</text>
</comment>
<dbReference type="GO" id="GO:0016853">
    <property type="term" value="F:isomerase activity"/>
    <property type="evidence" value="ECO:0007669"/>
    <property type="project" value="UniProtKB-KW"/>
</dbReference>
<dbReference type="PANTHER" id="PTHR43246">
    <property type="entry name" value="PEPTIDYL-PROLYL CIS-TRANS ISOMERASE CYP38, CHLOROPLASTIC"/>
    <property type="match status" value="1"/>
</dbReference>
<comment type="similarity">
    <text evidence="3">Belongs to the cyclophilin-type PPIase family.</text>
</comment>
<accession>A0ABT7BQC2</accession>
<evidence type="ECO:0000256" key="1">
    <source>
        <dbReference type="ARBA" id="ARBA00023110"/>
    </source>
</evidence>
<dbReference type="EC" id="5.2.1.8" evidence="3"/>
<dbReference type="InterPro" id="IPR044665">
    <property type="entry name" value="E_coli_cyclophilin_A-like"/>
</dbReference>
<feature type="region of interest" description="Disordered" evidence="4">
    <location>
        <begin position="28"/>
        <end position="57"/>
    </location>
</feature>
<evidence type="ECO:0000313" key="6">
    <source>
        <dbReference type="EMBL" id="MDJ1181389.1"/>
    </source>
</evidence>
<comment type="caution">
    <text evidence="6">The sequence shown here is derived from an EMBL/GenBank/DDBJ whole genome shotgun (WGS) entry which is preliminary data.</text>
</comment>
<feature type="signal peptide" evidence="3">
    <location>
        <begin position="1"/>
        <end position="21"/>
    </location>
</feature>
<dbReference type="EMBL" id="JAQPOK010000163">
    <property type="protein sequence ID" value="MDJ1181389.1"/>
    <property type="molecule type" value="Genomic_DNA"/>
</dbReference>
<keyword evidence="3" id="KW-0732">Signal</keyword>
<protein>
    <recommendedName>
        <fullName evidence="3">Peptidyl-prolyl cis-trans isomerase</fullName>
        <shortName evidence="3">PPIase</shortName>
        <ecNumber evidence="3">5.2.1.8</ecNumber>
    </recommendedName>
</protein>
<dbReference type="PROSITE" id="PS50072">
    <property type="entry name" value="CSA_PPIASE_2"/>
    <property type="match status" value="1"/>
</dbReference>
<dbReference type="Proteomes" id="UP001231370">
    <property type="component" value="Unassembled WGS sequence"/>
</dbReference>
<name>A0ABT7BQC2_9CYAN</name>
<evidence type="ECO:0000256" key="3">
    <source>
        <dbReference type="RuleBase" id="RU363019"/>
    </source>
</evidence>
<keyword evidence="2 3" id="KW-0413">Isomerase</keyword>
<reference evidence="6 7" key="1">
    <citation type="submission" date="2023-01" db="EMBL/GenBank/DDBJ databases">
        <title>Novel diversity within Roseofilum (Cyanobacteria; Desertifilaceae) from marine benthic mats with descriptions of four novel species.</title>
        <authorList>
            <person name="Wang Y."/>
            <person name="Berthold D.E."/>
            <person name="Hu J."/>
            <person name="Lefler F.W."/>
            <person name="Laughinghouse H.D. IV."/>
        </authorList>
    </citation>
    <scope>NUCLEOTIDE SEQUENCE [LARGE SCALE GENOMIC DNA]</scope>
    <source>
        <strain evidence="6 7">BLCC-M91</strain>
    </source>
</reference>
<dbReference type="Pfam" id="PF00160">
    <property type="entry name" value="Pro_isomerase"/>
    <property type="match status" value="1"/>
</dbReference>
<gene>
    <name evidence="6" type="ORF">PJF56_21220</name>
</gene>
<evidence type="ECO:0000259" key="5">
    <source>
        <dbReference type="PROSITE" id="PS50072"/>
    </source>
</evidence>
<feature type="chain" id="PRO_5044995579" description="Peptidyl-prolyl cis-trans isomerase" evidence="3">
    <location>
        <begin position="22"/>
        <end position="243"/>
    </location>
</feature>
<feature type="domain" description="PPIase cyclophilin-type" evidence="5">
    <location>
        <begin position="76"/>
        <end position="225"/>
    </location>
</feature>
<dbReference type="InterPro" id="IPR002130">
    <property type="entry name" value="Cyclophilin-type_PPIase_dom"/>
</dbReference>
<dbReference type="InterPro" id="IPR029000">
    <property type="entry name" value="Cyclophilin-like_dom_sf"/>
</dbReference>
<dbReference type="Gene3D" id="2.40.100.10">
    <property type="entry name" value="Cyclophilin-like"/>
    <property type="match status" value="1"/>
</dbReference>
<dbReference type="SUPFAM" id="SSF50891">
    <property type="entry name" value="Cyclophilin-like"/>
    <property type="match status" value="1"/>
</dbReference>
<dbReference type="PROSITE" id="PS51257">
    <property type="entry name" value="PROKAR_LIPOPROTEIN"/>
    <property type="match status" value="1"/>
</dbReference>
<dbReference type="PRINTS" id="PR00153">
    <property type="entry name" value="CSAPPISMRASE"/>
</dbReference>
<evidence type="ECO:0000256" key="2">
    <source>
        <dbReference type="ARBA" id="ARBA00023235"/>
    </source>
</evidence>
<comment type="catalytic activity">
    <reaction evidence="3">
        <text>[protein]-peptidylproline (omega=180) = [protein]-peptidylproline (omega=0)</text>
        <dbReference type="Rhea" id="RHEA:16237"/>
        <dbReference type="Rhea" id="RHEA-COMP:10747"/>
        <dbReference type="Rhea" id="RHEA-COMP:10748"/>
        <dbReference type="ChEBI" id="CHEBI:83833"/>
        <dbReference type="ChEBI" id="CHEBI:83834"/>
        <dbReference type="EC" id="5.2.1.8"/>
    </reaction>
</comment>
<dbReference type="CDD" id="cd01924">
    <property type="entry name" value="cyclophilin_TLP40_like"/>
    <property type="match status" value="1"/>
</dbReference>
<evidence type="ECO:0000313" key="7">
    <source>
        <dbReference type="Proteomes" id="UP001231370"/>
    </source>
</evidence>
<evidence type="ECO:0000256" key="4">
    <source>
        <dbReference type="SAM" id="MobiDB-lite"/>
    </source>
</evidence>
<organism evidence="6 7">
    <name type="scientific">Roseofilum halophilum BLCC-M91</name>
    <dbReference type="NCBI Taxonomy" id="3022259"/>
    <lineage>
        <taxon>Bacteria</taxon>
        <taxon>Bacillati</taxon>
        <taxon>Cyanobacteriota</taxon>
        <taxon>Cyanophyceae</taxon>
        <taxon>Desertifilales</taxon>
        <taxon>Desertifilaceae</taxon>
        <taxon>Roseofilum</taxon>
        <taxon>Roseofilum halophilum</taxon>
    </lineage>
</organism>
<keyword evidence="7" id="KW-1185">Reference proteome</keyword>
<keyword evidence="1 3" id="KW-0697">Rotamase</keyword>
<sequence length="243" mass="25992">MQLRPKYWVISLMLLSVLAIAGCSGDLSAPESDGSPTATDVTASPVASADPDRPFDGLPSLEGQATVQMTVNGSPITINVDGTKAPVTAGNFVDLVERGFYDNLTFHRVVREPQPFVVQGGDPLGNGTGGFIDPATGEERQIPLEITPEGESEPVYSRTLPAAQINKPPELQHTRGAVAMARSQFPDSASSQFYFTLADLSFLDGNYAVFGYVTEGMEVVDTIQQGDRIDSARVTQGLENLKR</sequence>
<dbReference type="RefSeq" id="WP_283764685.1">
    <property type="nucleotide sequence ID" value="NZ_JAQPOK010000163.1"/>
</dbReference>